<dbReference type="RefSeq" id="WP_175105953.1">
    <property type="nucleotide sequence ID" value="NZ_CADIKM010000016.1"/>
</dbReference>
<dbReference type="Proteomes" id="UP000494115">
    <property type="component" value="Unassembled WGS sequence"/>
</dbReference>
<reference evidence="1 2" key="1">
    <citation type="submission" date="2020-04" db="EMBL/GenBank/DDBJ databases">
        <authorList>
            <person name="De Canck E."/>
        </authorList>
    </citation>
    <scope>NUCLEOTIDE SEQUENCE [LARGE SCALE GENOMIC DNA]</scope>
    <source>
        <strain evidence="1 2">LMG 28138</strain>
    </source>
</reference>
<evidence type="ECO:0000313" key="2">
    <source>
        <dbReference type="Proteomes" id="UP000494115"/>
    </source>
</evidence>
<protein>
    <recommendedName>
        <fullName evidence="3">Fis family transcriptional regulator</fullName>
    </recommendedName>
</protein>
<dbReference type="AlphaFoldDB" id="A0A6S7BA01"/>
<dbReference type="EMBL" id="CADIKM010000016">
    <property type="protein sequence ID" value="CAB3792862.1"/>
    <property type="molecule type" value="Genomic_DNA"/>
</dbReference>
<evidence type="ECO:0000313" key="1">
    <source>
        <dbReference type="EMBL" id="CAB3792862.1"/>
    </source>
</evidence>
<evidence type="ECO:0008006" key="3">
    <source>
        <dbReference type="Google" id="ProtNLM"/>
    </source>
</evidence>
<name>A0A6S7BA01_9BURK</name>
<gene>
    <name evidence="1" type="ORF">LMG28138_03438</name>
</gene>
<organism evidence="1 2">
    <name type="scientific">Pararobbsia alpina</name>
    <dbReference type="NCBI Taxonomy" id="621374"/>
    <lineage>
        <taxon>Bacteria</taxon>
        <taxon>Pseudomonadati</taxon>
        <taxon>Pseudomonadota</taxon>
        <taxon>Betaproteobacteria</taxon>
        <taxon>Burkholderiales</taxon>
        <taxon>Burkholderiaceae</taxon>
        <taxon>Pararobbsia</taxon>
    </lineage>
</organism>
<keyword evidence="2" id="KW-1185">Reference proteome</keyword>
<accession>A0A6S7BA01</accession>
<sequence length="140" mass="15461">MLLPLPLGLFNHLSMEHHLKLEALYRGRGEAVFMGTMAEILFVSCFMAEDGYGDGNEALIVTAQDHLVRAHQHGSNTGVWAFDGTAYAAFCKLLTLHDEQLRQAPAYAVFKANERMLQSIRTENQALSRAKAAMLVAEPA</sequence>
<proteinExistence type="predicted"/>